<evidence type="ECO:0000256" key="1">
    <source>
        <dbReference type="SAM" id="Phobius"/>
    </source>
</evidence>
<dbReference type="InterPro" id="IPR033879">
    <property type="entry name" value="UPP_Pase"/>
</dbReference>
<proteinExistence type="predicted"/>
<keyword evidence="1" id="KW-1133">Transmembrane helix</keyword>
<dbReference type="EMBL" id="MAYT01000002">
    <property type="protein sequence ID" value="OCA92171.1"/>
    <property type="molecule type" value="Genomic_DNA"/>
</dbReference>
<dbReference type="AlphaFoldDB" id="A0A1B9B7T8"/>
<keyword evidence="1" id="KW-0812">Transmembrane</keyword>
<feature type="domain" description="Phosphatidic acid phosphatase type 2/haloperoxidase" evidence="2">
    <location>
        <begin position="47"/>
        <end position="154"/>
    </location>
</feature>
<dbReference type="GO" id="GO:0005886">
    <property type="term" value="C:plasma membrane"/>
    <property type="evidence" value="ECO:0007669"/>
    <property type="project" value="InterPro"/>
</dbReference>
<evidence type="ECO:0000313" key="3">
    <source>
        <dbReference type="EMBL" id="OCA92171.1"/>
    </source>
</evidence>
<evidence type="ECO:0000259" key="2">
    <source>
        <dbReference type="SMART" id="SM00014"/>
    </source>
</evidence>
<dbReference type="Pfam" id="PF01569">
    <property type="entry name" value="PAP2"/>
    <property type="match status" value="1"/>
</dbReference>
<dbReference type="SMART" id="SM00014">
    <property type="entry name" value="acidPPc"/>
    <property type="match status" value="1"/>
</dbReference>
<dbReference type="InterPro" id="IPR000326">
    <property type="entry name" value="PAP2/HPO"/>
</dbReference>
<dbReference type="InterPro" id="IPR036938">
    <property type="entry name" value="PAP2/HPO_sf"/>
</dbReference>
<feature type="transmembrane region" description="Helical" evidence="1">
    <location>
        <begin position="116"/>
        <end position="133"/>
    </location>
</feature>
<feature type="transmembrane region" description="Helical" evidence="1">
    <location>
        <begin position="20"/>
        <end position="37"/>
    </location>
</feature>
<dbReference type="CDD" id="cd03385">
    <property type="entry name" value="PAP2_BcrC_like"/>
    <property type="match status" value="1"/>
</dbReference>
<dbReference type="GO" id="GO:0050380">
    <property type="term" value="F:undecaprenyl-diphosphatase activity"/>
    <property type="evidence" value="ECO:0007669"/>
    <property type="project" value="InterPro"/>
</dbReference>
<dbReference type="Proteomes" id="UP000092578">
    <property type="component" value="Unassembled WGS sequence"/>
</dbReference>
<reference evidence="4" key="1">
    <citation type="submission" date="2016-05" db="EMBL/GenBank/DDBJ databases">
        <authorList>
            <person name="Liu B."/>
            <person name="Wang J."/>
            <person name="Zhu Y."/>
            <person name="Liu G."/>
            <person name="Chen Q."/>
            <person name="Chen Z."/>
            <person name="Lan J."/>
            <person name="Che J."/>
            <person name="Ge C."/>
            <person name="Shi H."/>
            <person name="Pan Z."/>
            <person name="Liu X."/>
        </authorList>
    </citation>
    <scope>NUCLEOTIDE SEQUENCE [LARGE SCALE GENOMIC DNA]</scope>
    <source>
        <strain evidence="4">FJAT-27215</strain>
    </source>
</reference>
<evidence type="ECO:0000313" key="4">
    <source>
        <dbReference type="Proteomes" id="UP000092578"/>
    </source>
</evidence>
<dbReference type="PANTHER" id="PTHR14969:SF13">
    <property type="entry name" value="AT30094P"/>
    <property type="match status" value="1"/>
</dbReference>
<accession>A0A1B9B7T8</accession>
<dbReference type="SUPFAM" id="SSF48317">
    <property type="entry name" value="Acid phosphatase/Vanadium-dependent haloperoxidase"/>
    <property type="match status" value="1"/>
</dbReference>
<name>A0A1B9B7T8_9BACI</name>
<keyword evidence="4" id="KW-1185">Reference proteome</keyword>
<dbReference type="Gene3D" id="1.20.144.10">
    <property type="entry name" value="Phosphatidic acid phosphatase type 2/haloperoxidase"/>
    <property type="match status" value="1"/>
</dbReference>
<organism evidence="3 4">
    <name type="scientific">Pseudobacillus wudalianchiensis</name>
    <dbReference type="NCBI Taxonomy" id="1743143"/>
    <lineage>
        <taxon>Bacteria</taxon>
        <taxon>Bacillati</taxon>
        <taxon>Bacillota</taxon>
        <taxon>Bacilli</taxon>
        <taxon>Bacillales</taxon>
        <taxon>Bacillaceae</taxon>
        <taxon>Pseudobacillus</taxon>
    </lineage>
</organism>
<gene>
    <name evidence="3" type="ORF">A8F95_18505</name>
</gene>
<sequence>MINNLGNHFTYLNPAMTFTAKYMVFFLALSIILFWFMGSETNRMMIVCGAITLAVAEVLGKLAGKIHSNHQPFAELANVNKLIGHAVDNSFPSDHTILFFSFCMTFFLFKKRGRALWLLLAALVGFSRIWVGVHYPADVFAGAAISVFTAVLAYWGVPKLSFIKRLLVIYERGERRILPIKSNSRNY</sequence>
<feature type="transmembrane region" description="Helical" evidence="1">
    <location>
        <begin position="139"/>
        <end position="157"/>
    </location>
</feature>
<keyword evidence="1" id="KW-0472">Membrane</keyword>
<dbReference type="PANTHER" id="PTHR14969">
    <property type="entry name" value="SPHINGOSINE-1-PHOSPHATE PHOSPHOHYDROLASE"/>
    <property type="match status" value="1"/>
</dbReference>
<protein>
    <submittedName>
        <fullName evidence="3">Undecaprenyl-diphosphatase</fullName>
    </submittedName>
</protein>
<comment type="caution">
    <text evidence="3">The sequence shown here is derived from an EMBL/GenBank/DDBJ whole genome shotgun (WGS) entry which is preliminary data.</text>
</comment>